<evidence type="ECO:0000313" key="1">
    <source>
        <dbReference type="EMBL" id="KAB1187442.1"/>
    </source>
</evidence>
<comment type="caution">
    <text evidence="1">The sequence shown here is derived from an EMBL/GenBank/DDBJ whole genome shotgun (WGS) entry which is preliminary data.</text>
</comment>
<gene>
    <name evidence="1" type="ORF">Hfx1149_05125</name>
</gene>
<reference evidence="1" key="1">
    <citation type="submission" date="2019-09" db="EMBL/GenBank/DDBJ databases">
        <title>Genomic analysis of Haloferax sp. CBA1149.</title>
        <authorList>
            <person name="Roh S.W."/>
        </authorList>
    </citation>
    <scope>NUCLEOTIDE SEQUENCE</scope>
    <source>
        <strain evidence="1">CBA1149</strain>
    </source>
</reference>
<sequence length="150" mass="16948">MAKQASSGGKGVRTVEFSQVIDRPVSDVFHVMAEQHVQNHPRWDPDVELEQETDGPIGVGTLIRRRNTRYDVPVEGTMEVVEYEPNESMGTVIKEGGFEMAGRITFEEMGPSKTMVTRSATVPDSIDPELLRRKMEQTSHRIEELFESEL</sequence>
<dbReference type="InterPro" id="IPR023393">
    <property type="entry name" value="START-like_dom_sf"/>
</dbReference>
<proteinExistence type="predicted"/>
<dbReference type="EMBL" id="VZUS01000001">
    <property type="protein sequence ID" value="KAB1187442.1"/>
    <property type="molecule type" value="Genomic_DNA"/>
</dbReference>
<dbReference type="InterPro" id="IPR019587">
    <property type="entry name" value="Polyketide_cyclase/dehydratase"/>
</dbReference>
<evidence type="ECO:0008006" key="2">
    <source>
        <dbReference type="Google" id="ProtNLM"/>
    </source>
</evidence>
<protein>
    <recommendedName>
        <fullName evidence="2">SRPBCC family protein</fullName>
    </recommendedName>
</protein>
<dbReference type="Gene3D" id="3.30.530.20">
    <property type="match status" value="1"/>
</dbReference>
<organism evidence="1">
    <name type="scientific">Haloferax sp. CBA1149</name>
    <dbReference type="NCBI Taxonomy" id="2650753"/>
    <lineage>
        <taxon>Archaea</taxon>
        <taxon>Methanobacteriati</taxon>
        <taxon>Methanobacteriota</taxon>
        <taxon>Stenosarchaea group</taxon>
        <taxon>Halobacteria</taxon>
        <taxon>Halobacteriales</taxon>
        <taxon>Haloferacaceae</taxon>
        <taxon>Haloferax</taxon>
    </lineage>
</organism>
<name>A0A643JY40_9EURY</name>
<accession>A0A643JY40</accession>
<dbReference type="AlphaFoldDB" id="A0A643JY40"/>
<dbReference type="Pfam" id="PF10604">
    <property type="entry name" value="Polyketide_cyc2"/>
    <property type="match status" value="1"/>
</dbReference>
<dbReference type="RefSeq" id="WP_151136097.1">
    <property type="nucleotide sequence ID" value="NZ_VZUS01000001.1"/>
</dbReference>
<dbReference type="SUPFAM" id="SSF55961">
    <property type="entry name" value="Bet v1-like"/>
    <property type="match status" value="1"/>
</dbReference>